<dbReference type="GO" id="GO:0008270">
    <property type="term" value="F:zinc ion binding"/>
    <property type="evidence" value="ECO:0007669"/>
    <property type="project" value="InterPro"/>
</dbReference>
<name>A0A087TRK5_STEMI</name>
<dbReference type="STRING" id="407821.A0A087TRK5"/>
<dbReference type="InterPro" id="IPR036875">
    <property type="entry name" value="Znf_CCHC_sf"/>
</dbReference>
<feature type="region of interest" description="Disordered" evidence="1">
    <location>
        <begin position="160"/>
        <end position="214"/>
    </location>
</feature>
<organism evidence="2 3">
    <name type="scientific">Stegodyphus mimosarum</name>
    <name type="common">African social velvet spider</name>
    <dbReference type="NCBI Taxonomy" id="407821"/>
    <lineage>
        <taxon>Eukaryota</taxon>
        <taxon>Metazoa</taxon>
        <taxon>Ecdysozoa</taxon>
        <taxon>Arthropoda</taxon>
        <taxon>Chelicerata</taxon>
        <taxon>Arachnida</taxon>
        <taxon>Araneae</taxon>
        <taxon>Araneomorphae</taxon>
        <taxon>Entelegynae</taxon>
        <taxon>Eresoidea</taxon>
        <taxon>Eresidae</taxon>
        <taxon>Stegodyphus</taxon>
    </lineage>
</organism>
<evidence type="ECO:0008006" key="4">
    <source>
        <dbReference type="Google" id="ProtNLM"/>
    </source>
</evidence>
<keyword evidence="3" id="KW-1185">Reference proteome</keyword>
<protein>
    <recommendedName>
        <fullName evidence="4">CCHC-type domain-containing protein</fullName>
    </recommendedName>
</protein>
<evidence type="ECO:0000313" key="2">
    <source>
        <dbReference type="EMBL" id="KFM67744.1"/>
    </source>
</evidence>
<proteinExistence type="predicted"/>
<dbReference type="EMBL" id="KK116421">
    <property type="protein sequence ID" value="KFM67744.1"/>
    <property type="molecule type" value="Genomic_DNA"/>
</dbReference>
<sequence>MNIKAGYLNCPVRPYIPNPMRCFQCQRFGHSKMSCRGSITCARCSQIGHDCENCTAAPLFVNCKGEHPAFSRLCPKWKSGKEVQTTKVKRNISYAEARRLVQSTQVDQIHLTPVLLNHLAQLPPKLQLVYRLNKTQPIISSKKKENPTHIVQRQETVIERKPKNLTQKTVNKNRSPSNSSLDGIISESVDSDSMEIEEGLEVPTYLLPRKTKKQ</sequence>
<dbReference type="OrthoDB" id="6931295at2759"/>
<dbReference type="SUPFAM" id="SSF57756">
    <property type="entry name" value="Retrovirus zinc finger-like domains"/>
    <property type="match status" value="1"/>
</dbReference>
<evidence type="ECO:0000256" key="1">
    <source>
        <dbReference type="SAM" id="MobiDB-lite"/>
    </source>
</evidence>
<dbReference type="GO" id="GO:0003676">
    <property type="term" value="F:nucleic acid binding"/>
    <property type="evidence" value="ECO:0007669"/>
    <property type="project" value="InterPro"/>
</dbReference>
<evidence type="ECO:0000313" key="3">
    <source>
        <dbReference type="Proteomes" id="UP000054359"/>
    </source>
</evidence>
<feature type="compositionally biased region" description="Polar residues" evidence="1">
    <location>
        <begin position="164"/>
        <end position="181"/>
    </location>
</feature>
<gene>
    <name evidence="2" type="ORF">X975_21863</name>
</gene>
<dbReference type="Proteomes" id="UP000054359">
    <property type="component" value="Unassembled WGS sequence"/>
</dbReference>
<feature type="compositionally biased region" description="Acidic residues" evidence="1">
    <location>
        <begin position="189"/>
        <end position="200"/>
    </location>
</feature>
<dbReference type="AlphaFoldDB" id="A0A087TRK5"/>
<reference evidence="2 3" key="1">
    <citation type="submission" date="2013-11" db="EMBL/GenBank/DDBJ databases">
        <title>Genome sequencing of Stegodyphus mimosarum.</title>
        <authorList>
            <person name="Bechsgaard J."/>
        </authorList>
    </citation>
    <scope>NUCLEOTIDE SEQUENCE [LARGE SCALE GENOMIC DNA]</scope>
</reference>
<feature type="non-terminal residue" evidence="2">
    <location>
        <position position="214"/>
    </location>
</feature>
<accession>A0A087TRK5</accession>